<organism evidence="1 2">
    <name type="scientific">Rouxiella chamberiensis</name>
    <dbReference type="NCBI Taxonomy" id="1513468"/>
    <lineage>
        <taxon>Bacteria</taxon>
        <taxon>Pseudomonadati</taxon>
        <taxon>Pseudomonadota</taxon>
        <taxon>Gammaproteobacteria</taxon>
        <taxon>Enterobacterales</taxon>
        <taxon>Yersiniaceae</taxon>
        <taxon>Rouxiella</taxon>
    </lineage>
</organism>
<dbReference type="RefSeq" id="WP_045049506.1">
    <property type="nucleotide sequence ID" value="NZ_CP114058.1"/>
</dbReference>
<protein>
    <submittedName>
        <fullName evidence="1">Uncharacterized protein</fullName>
    </submittedName>
</protein>
<accession>A0ABY7HPF1</accession>
<evidence type="ECO:0000313" key="2">
    <source>
        <dbReference type="Proteomes" id="UP001164712"/>
    </source>
</evidence>
<dbReference type="EMBL" id="CP114058">
    <property type="protein sequence ID" value="WAT01215.1"/>
    <property type="molecule type" value="Genomic_DNA"/>
</dbReference>
<name>A0ABY7HPF1_9GAMM</name>
<sequence length="123" mass="13989">MPINQTGFITPLFSPVESAFNKPIGTLLQNTRQRYDALYQNIDDVQRSFIRPHLAATRLARAVIHADKQTQTDSDSCCCGGRTRNRAEVLQDVMQKINLRRAQNGEKLLEFKPIPSTSFFPPR</sequence>
<evidence type="ECO:0000313" key="1">
    <source>
        <dbReference type="EMBL" id="WAT01215.1"/>
    </source>
</evidence>
<gene>
    <name evidence="1" type="ORF">O1V66_21280</name>
</gene>
<dbReference type="Proteomes" id="UP001164712">
    <property type="component" value="Chromosome"/>
</dbReference>
<keyword evidence="2" id="KW-1185">Reference proteome</keyword>
<proteinExistence type="predicted"/>
<reference evidence="1" key="1">
    <citation type="submission" date="2022-12" db="EMBL/GenBank/DDBJ databases">
        <title>Complete genome sequence of an Australian strain of Rouxiella badensis DAR84756 and resolution of the R. badensis DSM100043 and R. chamberiensis DSM28324 genomes.</title>
        <authorList>
            <person name="Paul S."/>
            <person name="Anderson P.J."/>
            <person name="Maynard G."/>
            <person name="Dyall-Smith M."/>
            <person name="Kudinha T."/>
        </authorList>
    </citation>
    <scope>NUCLEOTIDE SEQUENCE</scope>
    <source>
        <strain evidence="1">DSM 28324</strain>
    </source>
</reference>